<dbReference type="EMBL" id="CP024955">
    <property type="protein sequence ID" value="ATY84521.1"/>
    <property type="molecule type" value="Genomic_DNA"/>
</dbReference>
<dbReference type="GO" id="GO:0009450">
    <property type="term" value="P:gamma-aminobutyric acid catabolic process"/>
    <property type="evidence" value="ECO:0007669"/>
    <property type="project" value="TreeGrafter"/>
</dbReference>
<dbReference type="Gene3D" id="3.40.605.10">
    <property type="entry name" value="Aldehyde Dehydrogenase, Chain A, domain 1"/>
    <property type="match status" value="1"/>
</dbReference>
<dbReference type="OrthoDB" id="9758906at2"/>
<evidence type="ECO:0000256" key="1">
    <source>
        <dbReference type="ARBA" id="ARBA00023002"/>
    </source>
</evidence>
<reference evidence="4" key="1">
    <citation type="submission" date="2017-11" db="EMBL/GenBank/DDBJ databases">
        <title>Complete Genome Sequence of Kyrpidia sp. Strain EA-1, a thermophilic, hydrogen-oxidizing Bacterium, isolated from the Azores.</title>
        <authorList>
            <person name="Reiner J.E."/>
            <person name="Lapp C.J."/>
            <person name="Bunk B."/>
            <person name="Gescher J."/>
        </authorList>
    </citation>
    <scope>NUCLEOTIDE SEQUENCE [LARGE SCALE GENOMIC DNA]</scope>
    <source>
        <strain evidence="4">EA-1</strain>
    </source>
</reference>
<dbReference type="InterPro" id="IPR016162">
    <property type="entry name" value="Ald_DH_N"/>
</dbReference>
<feature type="domain" description="Aldehyde dehydrogenase" evidence="2">
    <location>
        <begin position="3"/>
        <end position="129"/>
    </location>
</feature>
<dbReference type="PANTHER" id="PTHR43353:SF5">
    <property type="entry name" value="SUCCINATE-SEMIALDEHYDE DEHYDROGENASE, MITOCHONDRIAL"/>
    <property type="match status" value="1"/>
</dbReference>
<dbReference type="InterPro" id="IPR050740">
    <property type="entry name" value="Aldehyde_DH_Superfamily"/>
</dbReference>
<evidence type="ECO:0000313" key="4">
    <source>
        <dbReference type="Proteomes" id="UP000231932"/>
    </source>
</evidence>
<dbReference type="InterPro" id="IPR016161">
    <property type="entry name" value="Ald_DH/histidinol_DH"/>
</dbReference>
<keyword evidence="4" id="KW-1185">Reference proteome</keyword>
<organism evidence="3 4">
    <name type="scientific">Kyrpidia spormannii</name>
    <dbReference type="NCBI Taxonomy" id="2055160"/>
    <lineage>
        <taxon>Bacteria</taxon>
        <taxon>Bacillati</taxon>
        <taxon>Bacillota</taxon>
        <taxon>Bacilli</taxon>
        <taxon>Bacillales</taxon>
        <taxon>Alicyclobacillaceae</taxon>
        <taxon>Kyrpidia</taxon>
    </lineage>
</organism>
<protein>
    <recommendedName>
        <fullName evidence="2">Aldehyde dehydrogenase domain-containing protein</fullName>
    </recommendedName>
</protein>
<dbReference type="Gene3D" id="3.40.309.10">
    <property type="entry name" value="Aldehyde Dehydrogenase, Chain A, domain 2"/>
    <property type="match status" value="1"/>
</dbReference>
<accession>A0A2K8N578</accession>
<dbReference type="GO" id="GO:0004777">
    <property type="term" value="F:succinate-semialdehyde dehydrogenase (NAD+) activity"/>
    <property type="evidence" value="ECO:0007669"/>
    <property type="project" value="TreeGrafter"/>
</dbReference>
<dbReference type="KEGG" id="kyr:CVV65_05760"/>
<dbReference type="AlphaFoldDB" id="A0A2K8N578"/>
<dbReference type="Pfam" id="PF00171">
    <property type="entry name" value="Aldedh"/>
    <property type="match status" value="1"/>
</dbReference>
<dbReference type="PANTHER" id="PTHR43353">
    <property type="entry name" value="SUCCINATE-SEMIALDEHYDE DEHYDROGENASE, MITOCHONDRIAL"/>
    <property type="match status" value="1"/>
</dbReference>
<dbReference type="RefSeq" id="WP_100667340.1">
    <property type="nucleotide sequence ID" value="NZ_CP024955.1"/>
</dbReference>
<evidence type="ECO:0000313" key="3">
    <source>
        <dbReference type="EMBL" id="ATY84521.1"/>
    </source>
</evidence>
<dbReference type="InterPro" id="IPR016163">
    <property type="entry name" value="Ald_DH_C"/>
</dbReference>
<evidence type="ECO:0000259" key="2">
    <source>
        <dbReference type="Pfam" id="PF00171"/>
    </source>
</evidence>
<sequence length="181" mass="19757">MDDFRVRKVSFTGSTEVGKILMHQAADTAKRVWLELGGHAPFTVFEDADLDAAVAGAVTCKMRGMGETCVSPNRIYVQRSVYDRFVQHLAERMGCMQVGNGMEDGVSVGPLIEPAGLEKVQRHVADAVRMVDVGQYGPVANLIRDSRLDGASPVGVDTSWAPGNGGVWMASPDLWYQDDRW</sequence>
<gene>
    <name evidence="3" type="ORF">CVV65_05760</name>
</gene>
<proteinExistence type="predicted"/>
<name>A0A2K8N578_9BACL</name>
<dbReference type="InterPro" id="IPR015590">
    <property type="entry name" value="Aldehyde_DH_dom"/>
</dbReference>
<dbReference type="Proteomes" id="UP000231932">
    <property type="component" value="Chromosome"/>
</dbReference>
<keyword evidence="1" id="KW-0560">Oxidoreductase</keyword>
<dbReference type="SUPFAM" id="SSF53720">
    <property type="entry name" value="ALDH-like"/>
    <property type="match status" value="1"/>
</dbReference>